<keyword evidence="1" id="KW-1133">Transmembrane helix</keyword>
<dbReference type="Proteomes" id="UP000720189">
    <property type="component" value="Unassembled WGS sequence"/>
</dbReference>
<evidence type="ECO:0000259" key="2">
    <source>
        <dbReference type="Pfam" id="PF20237"/>
    </source>
</evidence>
<dbReference type="OrthoDB" id="5342093at2759"/>
<keyword evidence="1" id="KW-0472">Membrane</keyword>
<evidence type="ECO:0000313" key="4">
    <source>
        <dbReference type="Proteomes" id="UP000720189"/>
    </source>
</evidence>
<dbReference type="RefSeq" id="XP_046055652.1">
    <property type="nucleotide sequence ID" value="XM_046191724.1"/>
</dbReference>
<evidence type="ECO:0000313" key="3">
    <source>
        <dbReference type="EMBL" id="KAH7267833.1"/>
    </source>
</evidence>
<dbReference type="GeneID" id="70221678"/>
<gene>
    <name evidence="3" type="ORF">BKA55DRAFT_556641</name>
</gene>
<accession>A0A9P9R768</accession>
<dbReference type="PANTHER" id="PTHR34502:SF5">
    <property type="entry name" value="DUF6594 DOMAIN-CONTAINING PROTEIN"/>
    <property type="match status" value="1"/>
</dbReference>
<sequence length="267" mass="30553">MNYQPPSIYVRLARMMSGDKNLAIFRRFDDANILCLLSLQAEILQLRKEFHWENSLDETDGTEEEKKYGRSFYDSQKNNSAQHQILCQLQEKLTRYNRFLAQYSEMSQLQSPKKSQLRSLRNWLAMDKGGKNFQTGEEINTWAGDGMDDPDLYVTLQSGAEDDDHFTRGIMRFVAGPFHRRFGQKMRMGQVIDEESGYVTYRDAGIIRLTSIIVTVIAAILPPLTILALNSVPTTNKRIGITVLFTAVFQQSETSRNSCCNCNLCCC</sequence>
<feature type="domain" description="DUF6594" evidence="2">
    <location>
        <begin position="9"/>
        <end position="249"/>
    </location>
</feature>
<proteinExistence type="predicted"/>
<dbReference type="Pfam" id="PF20237">
    <property type="entry name" value="DUF6594"/>
    <property type="match status" value="1"/>
</dbReference>
<keyword evidence="4" id="KW-1185">Reference proteome</keyword>
<evidence type="ECO:0000256" key="1">
    <source>
        <dbReference type="SAM" id="Phobius"/>
    </source>
</evidence>
<dbReference type="PANTHER" id="PTHR34502">
    <property type="entry name" value="DUF6594 DOMAIN-CONTAINING PROTEIN-RELATED"/>
    <property type="match status" value="1"/>
</dbReference>
<reference evidence="3" key="1">
    <citation type="journal article" date="2021" name="Nat. Commun.">
        <title>Genetic determinants of endophytism in the Arabidopsis root mycobiome.</title>
        <authorList>
            <person name="Mesny F."/>
            <person name="Miyauchi S."/>
            <person name="Thiergart T."/>
            <person name="Pickel B."/>
            <person name="Atanasova L."/>
            <person name="Karlsson M."/>
            <person name="Huettel B."/>
            <person name="Barry K.W."/>
            <person name="Haridas S."/>
            <person name="Chen C."/>
            <person name="Bauer D."/>
            <person name="Andreopoulos W."/>
            <person name="Pangilinan J."/>
            <person name="LaButti K."/>
            <person name="Riley R."/>
            <person name="Lipzen A."/>
            <person name="Clum A."/>
            <person name="Drula E."/>
            <person name="Henrissat B."/>
            <person name="Kohler A."/>
            <person name="Grigoriev I.V."/>
            <person name="Martin F.M."/>
            <person name="Hacquard S."/>
        </authorList>
    </citation>
    <scope>NUCLEOTIDE SEQUENCE</scope>
    <source>
        <strain evidence="3">MPI-CAGE-AT-0023</strain>
    </source>
</reference>
<dbReference type="InterPro" id="IPR046529">
    <property type="entry name" value="DUF6594"/>
</dbReference>
<dbReference type="EMBL" id="JAGMUX010000002">
    <property type="protein sequence ID" value="KAH7267833.1"/>
    <property type="molecule type" value="Genomic_DNA"/>
</dbReference>
<protein>
    <recommendedName>
        <fullName evidence="2">DUF6594 domain-containing protein</fullName>
    </recommendedName>
</protein>
<keyword evidence="1" id="KW-0812">Transmembrane</keyword>
<organism evidence="3 4">
    <name type="scientific">Fusarium redolens</name>
    <dbReference type="NCBI Taxonomy" id="48865"/>
    <lineage>
        <taxon>Eukaryota</taxon>
        <taxon>Fungi</taxon>
        <taxon>Dikarya</taxon>
        <taxon>Ascomycota</taxon>
        <taxon>Pezizomycotina</taxon>
        <taxon>Sordariomycetes</taxon>
        <taxon>Hypocreomycetidae</taxon>
        <taxon>Hypocreales</taxon>
        <taxon>Nectriaceae</taxon>
        <taxon>Fusarium</taxon>
        <taxon>Fusarium redolens species complex</taxon>
    </lineage>
</organism>
<dbReference type="AlphaFoldDB" id="A0A9P9R768"/>
<comment type="caution">
    <text evidence="3">The sequence shown here is derived from an EMBL/GenBank/DDBJ whole genome shotgun (WGS) entry which is preliminary data.</text>
</comment>
<name>A0A9P9R768_FUSRE</name>
<feature type="transmembrane region" description="Helical" evidence="1">
    <location>
        <begin position="206"/>
        <end position="229"/>
    </location>
</feature>